<dbReference type="EMBL" id="PZKG01000028">
    <property type="protein sequence ID" value="PTE22149.1"/>
    <property type="molecule type" value="Genomic_DNA"/>
</dbReference>
<evidence type="ECO:0008006" key="4">
    <source>
        <dbReference type="Google" id="ProtNLM"/>
    </source>
</evidence>
<accession>A0A2T4JW58</accession>
<feature type="signal peptide" evidence="1">
    <location>
        <begin position="1"/>
        <end position="22"/>
    </location>
</feature>
<dbReference type="SUPFAM" id="SSF56935">
    <property type="entry name" value="Porins"/>
    <property type="match status" value="1"/>
</dbReference>
<dbReference type="AlphaFoldDB" id="A0A2T4JW58"/>
<sequence>MNRHLTGIALGASLAFAIPAHAVELTGAEVGASHSFFVDDTSVSKTTLQGSAELGFGPMFGVQGDLGINWLNESDETATSATLHGLYHVNDQTSLGLFYGSDKLDGEHRDYYGFEVGQKGPSFDVEAYVGRGEDSGLTGTMMGVEGRFAVSGAFGLGGKLQNADFDDDASMTRVGLTGDYTMPNGMGLTAELGRLNSDGLGVGDETYVGIGAKMSFGPNQGVTFGKRGLLDVLPGL</sequence>
<evidence type="ECO:0000256" key="1">
    <source>
        <dbReference type="SAM" id="SignalP"/>
    </source>
</evidence>
<evidence type="ECO:0000313" key="2">
    <source>
        <dbReference type="EMBL" id="PTE22149.1"/>
    </source>
</evidence>
<feature type="chain" id="PRO_5015419461" description="Porin domain-containing protein" evidence="1">
    <location>
        <begin position="23"/>
        <end position="236"/>
    </location>
</feature>
<dbReference type="Proteomes" id="UP000241010">
    <property type="component" value="Unassembled WGS sequence"/>
</dbReference>
<proteinExistence type="predicted"/>
<dbReference type="RefSeq" id="WP_107663481.1">
    <property type="nucleotide sequence ID" value="NZ_PZKG01000028.1"/>
</dbReference>
<dbReference type="OrthoDB" id="7686946at2"/>
<organism evidence="2 3">
    <name type="scientific">Cereibacter changlensis JA139</name>
    <dbReference type="NCBI Taxonomy" id="1188249"/>
    <lineage>
        <taxon>Bacteria</taxon>
        <taxon>Pseudomonadati</taxon>
        <taxon>Pseudomonadota</taxon>
        <taxon>Alphaproteobacteria</taxon>
        <taxon>Rhodobacterales</taxon>
        <taxon>Paracoccaceae</taxon>
        <taxon>Cereibacter</taxon>
    </lineage>
</organism>
<evidence type="ECO:0000313" key="3">
    <source>
        <dbReference type="Proteomes" id="UP000241010"/>
    </source>
</evidence>
<name>A0A2T4JW58_9RHOB</name>
<keyword evidence="3" id="KW-1185">Reference proteome</keyword>
<comment type="caution">
    <text evidence="2">The sequence shown here is derived from an EMBL/GenBank/DDBJ whole genome shotgun (WGS) entry which is preliminary data.</text>
</comment>
<keyword evidence="1" id="KW-0732">Signal</keyword>
<reference evidence="2 3" key="1">
    <citation type="submission" date="2018-03" db="EMBL/GenBank/DDBJ databases">
        <title>Cereibacter changlensis.</title>
        <authorList>
            <person name="Meyer T.E."/>
            <person name="Miller S."/>
            <person name="Lodha T."/>
            <person name="Gandham S."/>
            <person name="Chintalapati S."/>
            <person name="Chintalapati V.R."/>
        </authorList>
    </citation>
    <scope>NUCLEOTIDE SEQUENCE [LARGE SCALE GENOMIC DNA]</scope>
    <source>
        <strain evidence="2 3">JA139</strain>
    </source>
</reference>
<gene>
    <name evidence="2" type="ORF">C5F48_08510</name>
</gene>
<protein>
    <recommendedName>
        <fullName evidence="4">Porin domain-containing protein</fullName>
    </recommendedName>
</protein>